<proteinExistence type="predicted"/>
<reference evidence="2" key="1">
    <citation type="journal article" date="2019" name="Int. J. Syst. Evol. Microbiol.">
        <title>The Global Catalogue of Microorganisms (GCM) 10K type strain sequencing project: providing services to taxonomists for standard genome sequencing and annotation.</title>
        <authorList>
            <consortium name="The Broad Institute Genomics Platform"/>
            <consortium name="The Broad Institute Genome Sequencing Center for Infectious Disease"/>
            <person name="Wu L."/>
            <person name="Ma J."/>
        </authorList>
    </citation>
    <scope>NUCLEOTIDE SEQUENCE [LARGE SCALE GENOMIC DNA]</scope>
    <source>
        <strain evidence="2">CGMCC 1.12966</strain>
    </source>
</reference>
<dbReference type="EMBL" id="BNAF01000007">
    <property type="protein sequence ID" value="GHE37065.1"/>
    <property type="molecule type" value="Genomic_DNA"/>
</dbReference>
<gene>
    <name evidence="1" type="ORF">GCM10017764_20350</name>
</gene>
<dbReference type="RefSeq" id="WP_189626559.1">
    <property type="nucleotide sequence ID" value="NZ_BNAF01000007.1"/>
</dbReference>
<dbReference type="Proteomes" id="UP000620550">
    <property type="component" value="Unassembled WGS sequence"/>
</dbReference>
<evidence type="ECO:0000313" key="2">
    <source>
        <dbReference type="Proteomes" id="UP000620550"/>
    </source>
</evidence>
<comment type="caution">
    <text evidence="1">The sequence shown here is derived from an EMBL/GenBank/DDBJ whole genome shotgun (WGS) entry which is preliminary data.</text>
</comment>
<name>A0ABQ3HYW7_9SPHI</name>
<keyword evidence="2" id="KW-1185">Reference proteome</keyword>
<accession>A0ABQ3HYW7</accession>
<evidence type="ECO:0000313" key="1">
    <source>
        <dbReference type="EMBL" id="GHE37065.1"/>
    </source>
</evidence>
<protein>
    <submittedName>
        <fullName evidence="1">Uncharacterized protein</fullName>
    </submittedName>
</protein>
<sequence>MIGIMTNWDGQEYRIPADVYLSLNQDTLILQSEYLSIWKTAAVGTVFELSISSFDKATGKVLENPDFSHVDLAYRELVDDEEWQLQKRLEKFKRLEAILKQEGMI</sequence>
<organism evidence="1 2">
    <name type="scientific">Sphingobacterium griseoflavum</name>
    <dbReference type="NCBI Taxonomy" id="1474952"/>
    <lineage>
        <taxon>Bacteria</taxon>
        <taxon>Pseudomonadati</taxon>
        <taxon>Bacteroidota</taxon>
        <taxon>Sphingobacteriia</taxon>
        <taxon>Sphingobacteriales</taxon>
        <taxon>Sphingobacteriaceae</taxon>
        <taxon>Sphingobacterium</taxon>
    </lineage>
</organism>